<gene>
    <name evidence="2" type="ORF">BO70DRAFT_124661</name>
</gene>
<proteinExistence type="predicted"/>
<comment type="caution">
    <text evidence="2">The sequence shown here is derived from an EMBL/GenBank/DDBJ whole genome shotgun (WGS) entry which is preliminary data.</text>
</comment>
<sequence length="80" mass="9468">MWVTWCYLFSLLSAGIKRMSGIAIAVKKHAVQSRFPLRSHIGLLLHLRRQSFLHIDSLDQASEKDNNIQFHRFYAWPQMR</sequence>
<evidence type="ECO:0000313" key="2">
    <source>
        <dbReference type="EMBL" id="PWY70923.1"/>
    </source>
</evidence>
<keyword evidence="3" id="KW-1185">Reference proteome</keyword>
<protein>
    <recommendedName>
        <fullName evidence="4">Secreted protein</fullName>
    </recommendedName>
</protein>
<dbReference type="VEuPathDB" id="FungiDB:BO70DRAFT_124661"/>
<evidence type="ECO:0000256" key="1">
    <source>
        <dbReference type="SAM" id="SignalP"/>
    </source>
</evidence>
<reference evidence="2 3" key="1">
    <citation type="submission" date="2016-12" db="EMBL/GenBank/DDBJ databases">
        <title>The genomes of Aspergillus section Nigri reveals drivers in fungal speciation.</title>
        <authorList>
            <consortium name="DOE Joint Genome Institute"/>
            <person name="Vesth T.C."/>
            <person name="Nybo J."/>
            <person name="Theobald S."/>
            <person name="Brandl J."/>
            <person name="Frisvad J.C."/>
            <person name="Nielsen K.F."/>
            <person name="Lyhne E.K."/>
            <person name="Kogle M.E."/>
            <person name="Kuo A."/>
            <person name="Riley R."/>
            <person name="Clum A."/>
            <person name="Nolan M."/>
            <person name="Lipzen A."/>
            <person name="Salamov A."/>
            <person name="Henrissat B."/>
            <person name="Wiebenga A."/>
            <person name="De Vries R.P."/>
            <person name="Grigoriev I.V."/>
            <person name="Mortensen U.H."/>
            <person name="Andersen M.R."/>
            <person name="Baker S.E."/>
        </authorList>
    </citation>
    <scope>NUCLEOTIDE SEQUENCE [LARGE SCALE GENOMIC DNA]</scope>
    <source>
        <strain evidence="2 3">CBS 117.55</strain>
    </source>
</reference>
<evidence type="ECO:0000313" key="3">
    <source>
        <dbReference type="Proteomes" id="UP000247233"/>
    </source>
</evidence>
<dbReference type="Proteomes" id="UP000247233">
    <property type="component" value="Unassembled WGS sequence"/>
</dbReference>
<name>A0A317V964_9EURO</name>
<dbReference type="RefSeq" id="XP_025396025.1">
    <property type="nucleotide sequence ID" value="XM_025537980.1"/>
</dbReference>
<evidence type="ECO:0008006" key="4">
    <source>
        <dbReference type="Google" id="ProtNLM"/>
    </source>
</evidence>
<dbReference type="EMBL" id="MSFL01000029">
    <property type="protein sequence ID" value="PWY70923.1"/>
    <property type="molecule type" value="Genomic_DNA"/>
</dbReference>
<feature type="signal peptide" evidence="1">
    <location>
        <begin position="1"/>
        <end position="21"/>
    </location>
</feature>
<organism evidence="2 3">
    <name type="scientific">Aspergillus heteromorphus CBS 117.55</name>
    <dbReference type="NCBI Taxonomy" id="1448321"/>
    <lineage>
        <taxon>Eukaryota</taxon>
        <taxon>Fungi</taxon>
        <taxon>Dikarya</taxon>
        <taxon>Ascomycota</taxon>
        <taxon>Pezizomycotina</taxon>
        <taxon>Eurotiomycetes</taxon>
        <taxon>Eurotiomycetidae</taxon>
        <taxon>Eurotiales</taxon>
        <taxon>Aspergillaceae</taxon>
        <taxon>Aspergillus</taxon>
        <taxon>Aspergillus subgen. Circumdati</taxon>
    </lineage>
</organism>
<keyword evidence="1" id="KW-0732">Signal</keyword>
<feature type="chain" id="PRO_5016266495" description="Secreted protein" evidence="1">
    <location>
        <begin position="22"/>
        <end position="80"/>
    </location>
</feature>
<dbReference type="GeneID" id="37060217"/>
<dbReference type="AlphaFoldDB" id="A0A317V964"/>
<accession>A0A317V964</accession>